<gene>
    <name evidence="2" type="ORF">QTG54_003707</name>
</gene>
<protein>
    <submittedName>
        <fullName evidence="2">Uncharacterized protein</fullName>
    </submittedName>
</protein>
<feature type="chain" id="PRO_5042245185" evidence="1">
    <location>
        <begin position="24"/>
        <end position="986"/>
    </location>
</feature>
<accession>A0AAD9DHI3</accession>
<proteinExistence type="predicted"/>
<feature type="signal peptide" evidence="1">
    <location>
        <begin position="1"/>
        <end position="23"/>
    </location>
</feature>
<comment type="caution">
    <text evidence="2">The sequence shown here is derived from an EMBL/GenBank/DDBJ whole genome shotgun (WGS) entry which is preliminary data.</text>
</comment>
<dbReference type="AlphaFoldDB" id="A0AAD9DHI3"/>
<dbReference type="Gene3D" id="2.60.120.200">
    <property type="match status" value="2"/>
</dbReference>
<name>A0AAD9DHI3_9STRA</name>
<dbReference type="Proteomes" id="UP001224775">
    <property type="component" value="Unassembled WGS sequence"/>
</dbReference>
<organism evidence="2 3">
    <name type="scientific">Skeletonema marinoi</name>
    <dbReference type="NCBI Taxonomy" id="267567"/>
    <lineage>
        <taxon>Eukaryota</taxon>
        <taxon>Sar</taxon>
        <taxon>Stramenopiles</taxon>
        <taxon>Ochrophyta</taxon>
        <taxon>Bacillariophyta</taxon>
        <taxon>Coscinodiscophyceae</taxon>
        <taxon>Thalassiosirophycidae</taxon>
        <taxon>Thalassiosirales</taxon>
        <taxon>Skeletonemataceae</taxon>
        <taxon>Skeletonema</taxon>
        <taxon>Skeletonema marinoi-dohrnii complex</taxon>
    </lineage>
</organism>
<evidence type="ECO:0000313" key="3">
    <source>
        <dbReference type="Proteomes" id="UP001224775"/>
    </source>
</evidence>
<evidence type="ECO:0000313" key="2">
    <source>
        <dbReference type="EMBL" id="KAK1745783.1"/>
    </source>
</evidence>
<sequence length="986" mass="109043">MKISSRALAYISILAGASSTAAAEKCLSGSFILEYEGDCDRETLVEVFNDQVFGPAKSSACDGVTAEEELVAQLAAAVPSTTIEEFCANIYKSQPEVPFTDILKKDENMTYEKAFFLGHSSLQEEVETTYETSDGSATSVLKEDGELVRAHYQGSAQTKKTEWPKLPNFASSGTDSHGQPTCTTSAAMCCWTKDRQAADNNGNCNRNTYSQNCVDKDPGDNTNLCFVDLERGEASTGNSGDGLFAFPDDDEGAIHCHGLAWANDVDDSSARYKGNNLFFVSMYDHMYQRGYVENVPGAPMCGCVEQMPTVTRSDCTEIDATERFKITYDSTTNEIEGSIALVDINFNACQGINHRNNDLWAYMGRLFYEGKIENTQWGEAGRIITNSDCDYAVEEALSKKALEPGYDYDISQWTNIAGRDNFNVNGDINELQVATFGAEALRLAMTTQTANLAEAPHGIIRRMCATCDPNMKEIFYRRLTPIPDGYDLLYNILHQRNDGGGNNRWNEDFHLYSTYEDAVNDENRWLCPNNSFNYGAPFYGECSPDGQRVRDQYSIFSWSPGPRAHVGYYIAKGEEEGLVKVDTHSIRGRDHANGMALESADGKTIYMTGHGRDIWSYDDDFNFKADDIVEADFTAVVKVGAQSTASPQSWSKSGLMVRTDLDTNSAHLSIFRTGLKWICTQGRRNKGEYSRTFGNCVANQPDANWLKIEKRLDEYTTFYGMEGADGEITWTKHTSEELVGIGDSSYVGLAVSSASYWQLETVFEDFEISQYYFPSAAPSISLAPTMLAPFTDINNLDLGRVAQSSAGSWDVTSSGSDIWGSSDSFRFVNYTVSGDVTIEMKVNAFEGDPAHNGYLYSWAKAGLMMRDTMGNNAMHYSLFVTGTQGLANQWRECTGCNSGHSRTHPDNPRPVWLQVKKVGNVFTSYFKYDEEGAGWTQFGATKTMDFGSEISVGIAVTSNSWGKVVTLSGTDFSVEENDVPARMLRA</sequence>
<dbReference type="EMBL" id="JATAAI010000005">
    <property type="protein sequence ID" value="KAK1745783.1"/>
    <property type="molecule type" value="Genomic_DNA"/>
</dbReference>
<evidence type="ECO:0000256" key="1">
    <source>
        <dbReference type="SAM" id="SignalP"/>
    </source>
</evidence>
<reference evidence="2" key="1">
    <citation type="submission" date="2023-06" db="EMBL/GenBank/DDBJ databases">
        <title>Survivors Of The Sea: Transcriptome response of Skeletonema marinoi to long-term dormancy.</title>
        <authorList>
            <person name="Pinder M.I.M."/>
            <person name="Kourtchenko O."/>
            <person name="Robertson E.K."/>
            <person name="Larsson T."/>
            <person name="Maumus F."/>
            <person name="Osuna-Cruz C.M."/>
            <person name="Vancaester E."/>
            <person name="Stenow R."/>
            <person name="Vandepoele K."/>
            <person name="Ploug H."/>
            <person name="Bruchert V."/>
            <person name="Godhe A."/>
            <person name="Topel M."/>
        </authorList>
    </citation>
    <scope>NUCLEOTIDE SEQUENCE</scope>
    <source>
        <strain evidence="2">R05AC</strain>
    </source>
</reference>
<keyword evidence="1" id="KW-0732">Signal</keyword>
<keyword evidence="3" id="KW-1185">Reference proteome</keyword>